<reference evidence="2 3" key="1">
    <citation type="journal article" date="2010" name="Stand. Genomic Sci.">
        <title>Complete genome sequence of Haliangium ochraceum type strain (SMP-2).</title>
        <authorList>
            <consortium name="US DOE Joint Genome Institute (JGI-PGF)"/>
            <person name="Ivanova N."/>
            <person name="Daum C."/>
            <person name="Lang E."/>
            <person name="Abt B."/>
            <person name="Kopitz M."/>
            <person name="Saunders E."/>
            <person name="Lapidus A."/>
            <person name="Lucas S."/>
            <person name="Glavina Del Rio T."/>
            <person name="Nolan M."/>
            <person name="Tice H."/>
            <person name="Copeland A."/>
            <person name="Cheng J.F."/>
            <person name="Chen F."/>
            <person name="Bruce D."/>
            <person name="Goodwin L."/>
            <person name="Pitluck S."/>
            <person name="Mavromatis K."/>
            <person name="Pati A."/>
            <person name="Mikhailova N."/>
            <person name="Chen A."/>
            <person name="Palaniappan K."/>
            <person name="Land M."/>
            <person name="Hauser L."/>
            <person name="Chang Y.J."/>
            <person name="Jeffries C.D."/>
            <person name="Detter J.C."/>
            <person name="Brettin T."/>
            <person name="Rohde M."/>
            <person name="Goker M."/>
            <person name="Bristow J."/>
            <person name="Markowitz V."/>
            <person name="Eisen J.A."/>
            <person name="Hugenholtz P."/>
            <person name="Kyrpides N.C."/>
            <person name="Klenk H.P."/>
        </authorList>
    </citation>
    <scope>NUCLEOTIDE SEQUENCE [LARGE SCALE GENOMIC DNA]</scope>
    <source>
        <strain evidence="3">DSM 14365 / CIP 107738 / JCM 11303 / AJ 13395 / SMP-2</strain>
    </source>
</reference>
<dbReference type="PROSITE" id="PS50234">
    <property type="entry name" value="VWFA"/>
    <property type="match status" value="1"/>
</dbReference>
<name>D0LHF1_HALO1</name>
<dbReference type="InterPro" id="IPR036465">
    <property type="entry name" value="vWFA_dom_sf"/>
</dbReference>
<dbReference type="SUPFAM" id="SSF53300">
    <property type="entry name" value="vWA-like"/>
    <property type="match status" value="1"/>
</dbReference>
<dbReference type="RefSeq" id="WP_012825440.1">
    <property type="nucleotide sequence ID" value="NC_013440.1"/>
</dbReference>
<evidence type="ECO:0000313" key="3">
    <source>
        <dbReference type="Proteomes" id="UP000001880"/>
    </source>
</evidence>
<dbReference type="HOGENOM" id="CLU_467536_0_0_7"/>
<dbReference type="SMART" id="SM00327">
    <property type="entry name" value="VWA"/>
    <property type="match status" value="1"/>
</dbReference>
<evidence type="ECO:0000259" key="1">
    <source>
        <dbReference type="PROSITE" id="PS50234"/>
    </source>
</evidence>
<sequence length="583" mass="62371">MRLLASAALVGGCAAEQTPRDYDLADIDVSVQEVRTGRSAGKNLLSLDMLSTYQGRALGCDDGTLDISVGIGSSPDGPFEELPGDAYEVRCTASEAPDVALVIDNSGSEQGYLEWLQEAAHVMTDAVMGRDGRSSLVRVSTDSDIRLGLTEDEEAIRGAIDELYILNGWTALYDGIRLGNETLGAAAATHSDYDSMDDFCDTDRKLAVVAFTDGNENNSANERLRSDEYPGDGIDTTLEDLHDLRVADVRTPIYTVGLGDEVDHGGLEELAGYTGGRHHRIDSAADLPATFEVISEYLASSVKVCTEISADICGHHYVRVEYTWAPCDDGTCDEVRDSYLQEIHVECPPAPPAGKVATVLLTLSNPGIDRDLAKTLASNTVNWVSPSADPRVIVVKDENHHGEFSQDADFVYELLSEAGFQVDFVDEPVGGISAADTAGYDVVWMSNPGYPFDDQSSMNALASFGQDGGGYVLQSDDGTRLSGDLAFAMSSFTGLLYENNGTSFCGRHIDNNATPDKYQVMISDSAHPVIAGLEGASFLYGNDIDVSSPADAGEEILAWANGVDASGEVFCEREIPVISVRTP</sequence>
<dbReference type="KEGG" id="hoh:Hoch_0172"/>
<dbReference type="InterPro" id="IPR029062">
    <property type="entry name" value="Class_I_gatase-like"/>
</dbReference>
<dbReference type="InterPro" id="IPR002035">
    <property type="entry name" value="VWF_A"/>
</dbReference>
<protein>
    <submittedName>
        <fullName evidence="2">von Willebrand factor type A</fullName>
    </submittedName>
</protein>
<proteinExistence type="predicted"/>
<organism evidence="2 3">
    <name type="scientific">Haliangium ochraceum (strain DSM 14365 / JCM 11303 / SMP-2)</name>
    <dbReference type="NCBI Taxonomy" id="502025"/>
    <lineage>
        <taxon>Bacteria</taxon>
        <taxon>Pseudomonadati</taxon>
        <taxon>Myxococcota</taxon>
        <taxon>Polyangia</taxon>
        <taxon>Haliangiales</taxon>
        <taxon>Kofleriaceae</taxon>
        <taxon>Haliangium</taxon>
    </lineage>
</organism>
<dbReference type="SUPFAM" id="SSF52317">
    <property type="entry name" value="Class I glutamine amidotransferase-like"/>
    <property type="match status" value="1"/>
</dbReference>
<dbReference type="CDD" id="cd00198">
    <property type="entry name" value="vWFA"/>
    <property type="match status" value="1"/>
</dbReference>
<dbReference type="EMBL" id="CP001804">
    <property type="protein sequence ID" value="ACY12813.1"/>
    <property type="molecule type" value="Genomic_DNA"/>
</dbReference>
<dbReference type="Gene3D" id="3.40.50.880">
    <property type="match status" value="1"/>
</dbReference>
<dbReference type="eggNOG" id="COG2304">
    <property type="taxonomic scope" value="Bacteria"/>
</dbReference>
<dbReference type="Gene3D" id="3.40.50.410">
    <property type="entry name" value="von Willebrand factor, type A domain"/>
    <property type="match status" value="1"/>
</dbReference>
<dbReference type="Pfam" id="PF13519">
    <property type="entry name" value="VWA_2"/>
    <property type="match status" value="1"/>
</dbReference>
<feature type="domain" description="VWFA" evidence="1">
    <location>
        <begin position="98"/>
        <end position="302"/>
    </location>
</feature>
<dbReference type="AlphaFoldDB" id="D0LHF1"/>
<dbReference type="Proteomes" id="UP000001880">
    <property type="component" value="Chromosome"/>
</dbReference>
<keyword evidence="3" id="KW-1185">Reference proteome</keyword>
<gene>
    <name evidence="2" type="ordered locus">Hoch_0172</name>
</gene>
<accession>D0LHF1</accession>
<evidence type="ECO:0000313" key="2">
    <source>
        <dbReference type="EMBL" id="ACY12813.1"/>
    </source>
</evidence>